<keyword evidence="1" id="KW-0812">Transmembrane</keyword>
<keyword evidence="2" id="KW-0687">Ribonucleoprotein</keyword>
<dbReference type="AlphaFoldDB" id="A0A369Q989"/>
<dbReference type="GO" id="GO:0005840">
    <property type="term" value="C:ribosome"/>
    <property type="evidence" value="ECO:0007669"/>
    <property type="project" value="UniProtKB-KW"/>
</dbReference>
<keyword evidence="1" id="KW-0472">Membrane</keyword>
<protein>
    <submittedName>
        <fullName evidence="2">50S ribosomal protein L21</fullName>
    </submittedName>
</protein>
<proteinExistence type="predicted"/>
<evidence type="ECO:0000313" key="3">
    <source>
        <dbReference type="Proteomes" id="UP000253727"/>
    </source>
</evidence>
<dbReference type="RefSeq" id="WP_115365830.1">
    <property type="nucleotide sequence ID" value="NZ_QBKA01000002.1"/>
</dbReference>
<gene>
    <name evidence="2" type="ORF">HME9302_00669</name>
</gene>
<evidence type="ECO:0000256" key="1">
    <source>
        <dbReference type="SAM" id="Phobius"/>
    </source>
</evidence>
<sequence length="175" mass="18442">MIELVQTNWPLLVAALVIGLLVAWWLFVALRRTKVETTRTDVLDEGADAAARNQALIDAPPASAVPTGLAGTAIPATVAARQVAGAPVGTSAPAATDGDDLTRMKGVGPKLAMTLRGMGITTFAQIAAWTDADVARIDGQLGRFAGRIERDDWRTQARYLADNDEAGFRAKFGAV</sequence>
<comment type="caution">
    <text evidence="2">The sequence shown here is derived from an EMBL/GenBank/DDBJ whole genome shotgun (WGS) entry which is preliminary data.</text>
</comment>
<dbReference type="Proteomes" id="UP000253727">
    <property type="component" value="Unassembled WGS sequence"/>
</dbReference>
<accession>A0A369Q989</accession>
<dbReference type="OrthoDB" id="9807941at2"/>
<dbReference type="EMBL" id="QBKA01000002">
    <property type="protein sequence ID" value="RDC59479.1"/>
    <property type="molecule type" value="Genomic_DNA"/>
</dbReference>
<keyword evidence="3" id="KW-1185">Reference proteome</keyword>
<dbReference type="Pfam" id="PF14520">
    <property type="entry name" value="HHH_5"/>
    <property type="match status" value="1"/>
</dbReference>
<keyword evidence="1" id="KW-1133">Transmembrane helix</keyword>
<name>A0A369Q989_9SPHN</name>
<dbReference type="Gene3D" id="1.10.150.20">
    <property type="entry name" value="5' to 3' exonuclease, C-terminal subdomain"/>
    <property type="match status" value="1"/>
</dbReference>
<evidence type="ECO:0000313" key="2">
    <source>
        <dbReference type="EMBL" id="RDC59479.1"/>
    </source>
</evidence>
<reference evidence="2 3" key="1">
    <citation type="submission" date="2018-04" db="EMBL/GenBank/DDBJ databases">
        <title>Altererythrobacter sp. HME9302 genome sequencing and assembly.</title>
        <authorList>
            <person name="Kang H."/>
            <person name="Kim H."/>
            <person name="Joh K."/>
        </authorList>
    </citation>
    <scope>NUCLEOTIDE SEQUENCE [LARGE SCALE GENOMIC DNA]</scope>
    <source>
        <strain evidence="2 3">HME9302</strain>
    </source>
</reference>
<organism evidence="2 3">
    <name type="scientific">Alteripontixanthobacter maritimus</name>
    <dbReference type="NCBI Taxonomy" id="2161824"/>
    <lineage>
        <taxon>Bacteria</taxon>
        <taxon>Pseudomonadati</taxon>
        <taxon>Pseudomonadota</taxon>
        <taxon>Alphaproteobacteria</taxon>
        <taxon>Sphingomonadales</taxon>
        <taxon>Erythrobacteraceae</taxon>
        <taxon>Alteripontixanthobacter</taxon>
    </lineage>
</organism>
<keyword evidence="2" id="KW-0689">Ribosomal protein</keyword>
<feature type="transmembrane region" description="Helical" evidence="1">
    <location>
        <begin position="12"/>
        <end position="30"/>
    </location>
</feature>